<evidence type="ECO:0000313" key="1">
    <source>
        <dbReference type="EMBL" id="SCO92807.1"/>
    </source>
</evidence>
<dbReference type="AlphaFoldDB" id="A0A2H3TW36"/>
<dbReference type="Proteomes" id="UP000219369">
    <property type="component" value="Unassembled WGS sequence"/>
</dbReference>
<protein>
    <submittedName>
        <fullName evidence="1">Uncharacterized protein</fullName>
    </submittedName>
</protein>
<reference evidence="2" key="1">
    <citation type="submission" date="2016-09" db="EMBL/GenBank/DDBJ databases">
        <authorList>
            <person name="Guldener U."/>
        </authorList>
    </citation>
    <scope>NUCLEOTIDE SEQUENCE [LARGE SCALE GENOMIC DNA]</scope>
    <source>
        <strain evidence="2">V64-1</strain>
    </source>
</reference>
<name>A0A2H3TW36_FUSOX</name>
<proteinExistence type="predicted"/>
<sequence>MDATTLGLVPMHYTHETTGYPTLASILHWQKCAAKSSRPDYPATRTPT</sequence>
<evidence type="ECO:0000313" key="2">
    <source>
        <dbReference type="Proteomes" id="UP000219369"/>
    </source>
</evidence>
<organism evidence="1 2">
    <name type="scientific">Fusarium oxysporum</name>
    <name type="common">Fusarium vascular wilt</name>
    <dbReference type="NCBI Taxonomy" id="5507"/>
    <lineage>
        <taxon>Eukaryota</taxon>
        <taxon>Fungi</taxon>
        <taxon>Dikarya</taxon>
        <taxon>Ascomycota</taxon>
        <taxon>Pezizomycotina</taxon>
        <taxon>Sordariomycetes</taxon>
        <taxon>Hypocreomycetidae</taxon>
        <taxon>Hypocreales</taxon>
        <taxon>Nectriaceae</taxon>
        <taxon>Fusarium</taxon>
        <taxon>Fusarium oxysporum species complex</taxon>
    </lineage>
</organism>
<dbReference type="EMBL" id="FMJY01000013">
    <property type="protein sequence ID" value="SCO92807.1"/>
    <property type="molecule type" value="Genomic_DNA"/>
</dbReference>
<gene>
    <name evidence="1" type="ORF">FRV6_16935</name>
</gene>
<accession>A0A2H3TW36</accession>